<evidence type="ECO:0000313" key="2">
    <source>
        <dbReference type="EMBL" id="TCD60888.1"/>
    </source>
</evidence>
<dbReference type="InterPro" id="IPR001810">
    <property type="entry name" value="F-box_dom"/>
</dbReference>
<feature type="domain" description="F-box" evidence="1">
    <location>
        <begin position="15"/>
        <end position="79"/>
    </location>
</feature>
<dbReference type="Pfam" id="PF12937">
    <property type="entry name" value="F-box-like"/>
    <property type="match status" value="1"/>
</dbReference>
<dbReference type="Gene3D" id="3.80.10.10">
    <property type="entry name" value="Ribonuclease Inhibitor"/>
    <property type="match status" value="1"/>
</dbReference>
<evidence type="ECO:0000259" key="1">
    <source>
        <dbReference type="Pfam" id="PF12937"/>
    </source>
</evidence>
<protein>
    <recommendedName>
        <fullName evidence="1">F-box domain-containing protein</fullName>
    </recommendedName>
</protein>
<dbReference type="OrthoDB" id="3219769at2759"/>
<dbReference type="AlphaFoldDB" id="A0A4R0RB80"/>
<proteinExistence type="predicted"/>
<sequence length="628" mass="71847">MSTYTRRAVANKLSVPDDVLILILFETVKLYWDDYGKQLEDPESRSSVKFYTHVRLSHVCRQWRAVAIQSARLWTSIVITGRIDVVDLLMQRARHFPLDIRAYSWPDPRKIGDRVQLALYLVRPISVRRRVRSLEILPRTKDLHKVISEFASPWPNLESLKIRSEEDCHQTSIFPWQHLANLPKLTSLSLHMYDFLSSSLRFGTVFPGLTDLSLSGSATYPQARVRTSSDVLSRLPSLKYLFVDYVDLITRPIGLDLDDNHAASGQVAPDAHNKHITCPHLEDVLIQHQAQQVAAYLAVLRFPNSANVVLSAHLSGITCEGFPRTHPSISPSDSHQLVNISQMLSRSLDGENVRRSEAHPLQPRTLYLRYEKPSHFLRTLHVKRVVRWHSGKFLPQVTIYGYSYPQRPWAEGNTSQQDHACARFQVGLTHREAVDPKSPGRFYTMEDAIEVFCSSLPLQHLTTLILDLDDVAAIHDPPNLVSNQEENPQARPAYLAHAFANAIALERLQVRGIHMNYLRSFLQPRSRSGDIPGIDSLPFPALEELVIDSVDFNLQLCYRYNPDRCPFRDNLEWHPCQMEDLVDILNIRQMEPYCAKLKKVTLLNCYGLLEHEEEMRTLANVVGEVEVI</sequence>
<evidence type="ECO:0000313" key="3">
    <source>
        <dbReference type="Proteomes" id="UP000292702"/>
    </source>
</evidence>
<keyword evidence="3" id="KW-1185">Reference proteome</keyword>
<dbReference type="InterPro" id="IPR032675">
    <property type="entry name" value="LRR_dom_sf"/>
</dbReference>
<dbReference type="STRING" id="92696.A0A4R0RB80"/>
<comment type="caution">
    <text evidence="2">The sequence shown here is derived from an EMBL/GenBank/DDBJ whole genome shotgun (WGS) entry which is preliminary data.</text>
</comment>
<organism evidence="2 3">
    <name type="scientific">Steccherinum ochraceum</name>
    <dbReference type="NCBI Taxonomy" id="92696"/>
    <lineage>
        <taxon>Eukaryota</taxon>
        <taxon>Fungi</taxon>
        <taxon>Dikarya</taxon>
        <taxon>Basidiomycota</taxon>
        <taxon>Agaricomycotina</taxon>
        <taxon>Agaricomycetes</taxon>
        <taxon>Polyporales</taxon>
        <taxon>Steccherinaceae</taxon>
        <taxon>Steccherinum</taxon>
    </lineage>
</organism>
<dbReference type="SUPFAM" id="SSF52047">
    <property type="entry name" value="RNI-like"/>
    <property type="match status" value="1"/>
</dbReference>
<dbReference type="EMBL" id="RWJN01000530">
    <property type="protein sequence ID" value="TCD60888.1"/>
    <property type="molecule type" value="Genomic_DNA"/>
</dbReference>
<gene>
    <name evidence="2" type="ORF">EIP91_009365</name>
</gene>
<name>A0A4R0RB80_9APHY</name>
<reference evidence="2 3" key="1">
    <citation type="submission" date="2018-11" db="EMBL/GenBank/DDBJ databases">
        <title>Genome assembly of Steccherinum ochraceum LE-BIN_3174, the white-rot fungus of the Steccherinaceae family (The Residual Polyporoid clade, Polyporales, Basidiomycota).</title>
        <authorList>
            <person name="Fedorova T.V."/>
            <person name="Glazunova O.A."/>
            <person name="Landesman E.O."/>
            <person name="Moiseenko K.V."/>
            <person name="Psurtseva N.V."/>
            <person name="Savinova O.S."/>
            <person name="Shakhova N.V."/>
            <person name="Tyazhelova T.V."/>
            <person name="Vasina D.V."/>
        </authorList>
    </citation>
    <scope>NUCLEOTIDE SEQUENCE [LARGE SCALE GENOMIC DNA]</scope>
    <source>
        <strain evidence="2 3">LE-BIN_3174</strain>
    </source>
</reference>
<dbReference type="Proteomes" id="UP000292702">
    <property type="component" value="Unassembled WGS sequence"/>
</dbReference>
<accession>A0A4R0RB80</accession>